<keyword evidence="2" id="KW-1185">Reference proteome</keyword>
<dbReference type="RefSeq" id="WP_236982232.1">
    <property type="nucleotide sequence ID" value="NZ_AP023086.1"/>
</dbReference>
<dbReference type="EMBL" id="AP023086">
    <property type="protein sequence ID" value="BCD98104.1"/>
    <property type="molecule type" value="Genomic_DNA"/>
</dbReference>
<evidence type="ECO:0000313" key="1">
    <source>
        <dbReference type="EMBL" id="BCD98104.1"/>
    </source>
</evidence>
<accession>A0AAN2BKJ7</accession>
<protein>
    <submittedName>
        <fullName evidence="1">Uncharacterized protein</fullName>
    </submittedName>
</protein>
<sequence length="176" mass="20250">MLIQEIKKLQLQRELVSIRRSCADEDQTGVFEFANDEVGIFSLYSDEGAFEGYTFFHIEQIYELMWGNREHKSIASLIESGSDKPKLLLESENFEDLFKEAAAKYNSLCIYHSDEEDSFDIAKVEGISDGWIKILTYGPKKTLSRLNKLIEAENIMRITVDSPYQNNIVNLHNAQL</sequence>
<organism evidence="1 2">
    <name type="scientific">Marinagarivorans cellulosilyticus</name>
    <dbReference type="NCBI Taxonomy" id="2721545"/>
    <lineage>
        <taxon>Bacteria</taxon>
        <taxon>Pseudomonadati</taxon>
        <taxon>Pseudomonadota</taxon>
        <taxon>Gammaproteobacteria</taxon>
        <taxon>Cellvibrionales</taxon>
        <taxon>Cellvibrionaceae</taxon>
        <taxon>Marinagarivorans</taxon>
    </lineage>
</organism>
<name>A0AAN2BKJ7_9GAMM</name>
<gene>
    <name evidence="1" type="ORF">MARGE09_P2305</name>
</gene>
<dbReference type="AlphaFoldDB" id="A0AAN2BKJ7"/>
<dbReference type="KEGG" id="marq:MARGE09_P2305"/>
<reference evidence="1 2" key="1">
    <citation type="journal article" date="2022" name="IScience">
        <title>An ultrasensitive nanofiber-based assay for enzymatic hydrolysis and deep-sea microbial degradation of cellulose.</title>
        <authorList>
            <person name="Tsudome M."/>
            <person name="Tachioka M."/>
            <person name="Miyazaki M."/>
            <person name="Uchimura K."/>
            <person name="Tsuda M."/>
            <person name="Takaki Y."/>
            <person name="Deguchi S."/>
        </authorList>
    </citation>
    <scope>NUCLEOTIDE SEQUENCE [LARGE SCALE GENOMIC DNA]</scope>
    <source>
        <strain evidence="1 2">GE09</strain>
    </source>
</reference>
<evidence type="ECO:0000313" key="2">
    <source>
        <dbReference type="Proteomes" id="UP001320119"/>
    </source>
</evidence>
<proteinExistence type="predicted"/>
<dbReference type="Proteomes" id="UP001320119">
    <property type="component" value="Chromosome"/>
</dbReference>